<dbReference type="EMBL" id="LAZR01060702">
    <property type="protein sequence ID" value="KKK65136.1"/>
    <property type="molecule type" value="Genomic_DNA"/>
</dbReference>
<organism evidence="1">
    <name type="scientific">marine sediment metagenome</name>
    <dbReference type="NCBI Taxonomy" id="412755"/>
    <lineage>
        <taxon>unclassified sequences</taxon>
        <taxon>metagenomes</taxon>
        <taxon>ecological metagenomes</taxon>
    </lineage>
</organism>
<comment type="caution">
    <text evidence="1">The sequence shown here is derived from an EMBL/GenBank/DDBJ whole genome shotgun (WGS) entry which is preliminary data.</text>
</comment>
<gene>
    <name evidence="1" type="ORF">LCGC14_2977190</name>
</gene>
<sequence>MIEQLKAQIKVVVAAREMTQRATAERIASYEKWVEVNQPLLDNESTAKIICQEVESALRELTLQAYAETGNKSPAHGVGIREVTKLEYDVKVALDWAVEHTMALKLDSSAFEKIAKVSPPDFVHVSQVPQATIASQLEEEE</sequence>
<reference evidence="1" key="1">
    <citation type="journal article" date="2015" name="Nature">
        <title>Complex archaea that bridge the gap between prokaryotes and eukaryotes.</title>
        <authorList>
            <person name="Spang A."/>
            <person name="Saw J.H."/>
            <person name="Jorgensen S.L."/>
            <person name="Zaremba-Niedzwiedzka K."/>
            <person name="Martijn J."/>
            <person name="Lind A.E."/>
            <person name="van Eijk R."/>
            <person name="Schleper C."/>
            <person name="Guy L."/>
            <person name="Ettema T.J."/>
        </authorList>
    </citation>
    <scope>NUCLEOTIDE SEQUENCE</scope>
</reference>
<evidence type="ECO:0000313" key="1">
    <source>
        <dbReference type="EMBL" id="KKK65136.1"/>
    </source>
</evidence>
<name>A0A0F8ZYX2_9ZZZZ</name>
<proteinExistence type="predicted"/>
<dbReference type="AlphaFoldDB" id="A0A0F8ZYX2"/>
<protein>
    <submittedName>
        <fullName evidence="1">Uncharacterized protein</fullName>
    </submittedName>
</protein>
<accession>A0A0F8ZYX2</accession>